<dbReference type="Gene3D" id="1.20.120.1080">
    <property type="match status" value="1"/>
</dbReference>
<organism evidence="7 8">
    <name type="scientific">Silvibacterium dinghuense</name>
    <dbReference type="NCBI Taxonomy" id="1560006"/>
    <lineage>
        <taxon>Bacteria</taxon>
        <taxon>Pseudomonadati</taxon>
        <taxon>Acidobacteriota</taxon>
        <taxon>Terriglobia</taxon>
        <taxon>Terriglobales</taxon>
        <taxon>Acidobacteriaceae</taxon>
        <taxon>Silvibacterium</taxon>
    </lineage>
</organism>
<dbReference type="GO" id="GO:0005524">
    <property type="term" value="F:ATP binding"/>
    <property type="evidence" value="ECO:0007669"/>
    <property type="project" value="UniProtKB-KW"/>
</dbReference>
<evidence type="ECO:0000259" key="6">
    <source>
        <dbReference type="PROSITE" id="PS51194"/>
    </source>
</evidence>
<comment type="caution">
    <text evidence="7">The sequence shown here is derived from an EMBL/GenBank/DDBJ whole genome shotgun (WGS) entry which is preliminary data.</text>
</comment>
<dbReference type="FunFam" id="3.40.50.300:FF:002125">
    <property type="entry name" value="ATP-dependent helicase HrpB"/>
    <property type="match status" value="1"/>
</dbReference>
<dbReference type="Proteomes" id="UP000290253">
    <property type="component" value="Unassembled WGS sequence"/>
</dbReference>
<keyword evidence="8" id="KW-1185">Reference proteome</keyword>
<feature type="domain" description="Helicase C-terminal" evidence="6">
    <location>
        <begin position="201"/>
        <end position="370"/>
    </location>
</feature>
<dbReference type="InterPro" id="IPR027417">
    <property type="entry name" value="P-loop_NTPase"/>
</dbReference>
<keyword evidence="1" id="KW-0547">Nucleotide-binding</keyword>
<dbReference type="SMART" id="SM00490">
    <property type="entry name" value="HELICc"/>
    <property type="match status" value="1"/>
</dbReference>
<dbReference type="InterPro" id="IPR049614">
    <property type="entry name" value="HrpB_DEXH"/>
</dbReference>
<dbReference type="InterPro" id="IPR011545">
    <property type="entry name" value="DEAD/DEAH_box_helicase_dom"/>
</dbReference>
<dbReference type="GO" id="GO:0003676">
    <property type="term" value="F:nucleic acid binding"/>
    <property type="evidence" value="ECO:0007669"/>
    <property type="project" value="InterPro"/>
</dbReference>
<evidence type="ECO:0000256" key="3">
    <source>
        <dbReference type="ARBA" id="ARBA00022806"/>
    </source>
</evidence>
<dbReference type="PROSITE" id="PS51192">
    <property type="entry name" value="HELICASE_ATP_BIND_1"/>
    <property type="match status" value="1"/>
</dbReference>
<dbReference type="InterPro" id="IPR001650">
    <property type="entry name" value="Helicase_C-like"/>
</dbReference>
<accession>A0A4Q1SK40</accession>
<protein>
    <submittedName>
        <fullName evidence="7">ATP-dependent helicase HrpB</fullName>
    </submittedName>
</protein>
<gene>
    <name evidence="7" type="primary">hrpB</name>
    <name evidence="7" type="ORF">ESZ00_00240</name>
</gene>
<dbReference type="SMART" id="SM00487">
    <property type="entry name" value="DEXDc"/>
    <property type="match status" value="1"/>
</dbReference>
<keyword evidence="3 7" id="KW-0347">Helicase</keyword>
<dbReference type="OrthoDB" id="9808833at2"/>
<dbReference type="Pfam" id="PF00271">
    <property type="entry name" value="Helicase_C"/>
    <property type="match status" value="1"/>
</dbReference>
<dbReference type="AlphaFoldDB" id="A0A4Q1SK40"/>
<dbReference type="Gene3D" id="3.40.50.300">
    <property type="entry name" value="P-loop containing nucleotide triphosphate hydrolases"/>
    <property type="match status" value="2"/>
</dbReference>
<dbReference type="EMBL" id="SDMK01000001">
    <property type="protein sequence ID" value="RXS98054.1"/>
    <property type="molecule type" value="Genomic_DNA"/>
</dbReference>
<dbReference type="InterPro" id="IPR014001">
    <property type="entry name" value="Helicase_ATP-bd"/>
</dbReference>
<dbReference type="CDD" id="cd17990">
    <property type="entry name" value="DEXHc_HrpB"/>
    <property type="match status" value="1"/>
</dbReference>
<keyword evidence="4" id="KW-0067">ATP-binding</keyword>
<dbReference type="PANTHER" id="PTHR43519:SF1">
    <property type="entry name" value="ATP-DEPENDENT RNA HELICASE HRPB"/>
    <property type="match status" value="1"/>
</dbReference>
<reference evidence="7 8" key="1">
    <citation type="journal article" date="2016" name="Int. J. Syst. Evol. Microbiol.">
        <title>Acidipila dinghuensis sp. nov., an acidobacterium isolated from forest soil.</title>
        <authorList>
            <person name="Jiang Y.W."/>
            <person name="Wang J."/>
            <person name="Chen M.H."/>
            <person name="Lv Y.Y."/>
            <person name="Qiu L.H."/>
        </authorList>
    </citation>
    <scope>NUCLEOTIDE SEQUENCE [LARGE SCALE GENOMIC DNA]</scope>
    <source>
        <strain evidence="7 8">DHOF10</strain>
    </source>
</reference>
<evidence type="ECO:0000256" key="2">
    <source>
        <dbReference type="ARBA" id="ARBA00022801"/>
    </source>
</evidence>
<sequence>MVSTRKSLSLPVDAILPAIVSSLERHPNLIVQAHPGAGKTTRIPAHLLSVTRGEVLVLEPRRIAARMAARQVAREMGEPVGETVGYQVRFEEKSGPKTRLRFLTEGILTRRLLSDPTLRAVDVVVLDEFHERHIEGDLALAMLRQLQQRRPELKLVVMSATLETKGLSEFLDGAPLLHSEGRTFPVTVEHLPYSAQPLEAQVRNAVEKLMAEGHDGSILVFLPGVAEIRRAMRECEAVVRKHDLLALPLYGGLSPEEQDLAVAPSPRQKVIFATNVAESSVTVAGVTAVIDSGLARVASHSIWTGLPTLAVARVSRASATQRAGRAGRTAPGRVLRLYPEEDFLRRAEFDTPEILRSDLSQLCLALRAAPSEAVRGLQWLDAPPEVAVRQAEALLDRLGAQGEPAKEMARYPLAPRLAKLVMASLQAGAGEEGCLAAAVLASDVRSRRTDLLEAMDELRSNPQVRQQLEQIRRVARPPRQLEKHDDALRRAVLAAFPDRVARRRSGRLVQLSMGGLAELAGDDAIHEFLVAVEAEDRKDKALPGIRMVSAIEPDWLLDLFPERVTERNTVEWVASGERVESVSTLLYDDLVMDETRGAKVEEQAASALLVKKAVEAGLAPFVDADALEALLARIEFAGLEPPDVEGTLRELCAGLRSFSQLRTAAKDLLPLLEQQAGSQRLQSLAPHSIRLQGGRQTRVHYERGKPPWIASRLQDFFGMKETPRIGPAQTPVVIHLLAPNQRAVQTTADLAGFWQRLYPQVRRELMRRYPRHAWPETP</sequence>
<dbReference type="GO" id="GO:0016787">
    <property type="term" value="F:hydrolase activity"/>
    <property type="evidence" value="ECO:0007669"/>
    <property type="project" value="UniProtKB-KW"/>
</dbReference>
<dbReference type="CDD" id="cd18791">
    <property type="entry name" value="SF2_C_RHA"/>
    <property type="match status" value="1"/>
</dbReference>
<evidence type="ECO:0000256" key="1">
    <source>
        <dbReference type="ARBA" id="ARBA00022741"/>
    </source>
</evidence>
<dbReference type="SUPFAM" id="SSF52540">
    <property type="entry name" value="P-loop containing nucleoside triphosphate hydrolases"/>
    <property type="match status" value="1"/>
</dbReference>
<proteinExistence type="predicted"/>
<evidence type="ECO:0000313" key="8">
    <source>
        <dbReference type="Proteomes" id="UP000290253"/>
    </source>
</evidence>
<dbReference type="PANTHER" id="PTHR43519">
    <property type="entry name" value="ATP-DEPENDENT RNA HELICASE HRPB"/>
    <property type="match status" value="1"/>
</dbReference>
<dbReference type="Pfam" id="PF00270">
    <property type="entry name" value="DEAD"/>
    <property type="match status" value="1"/>
</dbReference>
<dbReference type="Pfam" id="PF08482">
    <property type="entry name" value="HrpB_C"/>
    <property type="match status" value="1"/>
</dbReference>
<dbReference type="PROSITE" id="PS51194">
    <property type="entry name" value="HELICASE_CTER"/>
    <property type="match status" value="1"/>
</dbReference>
<dbReference type="NCBIfam" id="TIGR01970">
    <property type="entry name" value="DEAH_box_HrpB"/>
    <property type="match status" value="1"/>
</dbReference>
<feature type="domain" description="Helicase ATP-binding" evidence="5">
    <location>
        <begin position="20"/>
        <end position="180"/>
    </location>
</feature>
<dbReference type="InterPro" id="IPR013689">
    <property type="entry name" value="RNA_helicase_ATP-dep_HrpB_C"/>
</dbReference>
<keyword evidence="2" id="KW-0378">Hydrolase</keyword>
<evidence type="ECO:0000259" key="5">
    <source>
        <dbReference type="PROSITE" id="PS51192"/>
    </source>
</evidence>
<evidence type="ECO:0000256" key="4">
    <source>
        <dbReference type="ARBA" id="ARBA00022840"/>
    </source>
</evidence>
<dbReference type="PIRSF" id="PIRSF005496">
    <property type="entry name" value="ATP_hel_hrpB"/>
    <property type="match status" value="1"/>
</dbReference>
<name>A0A4Q1SK40_9BACT</name>
<evidence type="ECO:0000313" key="7">
    <source>
        <dbReference type="EMBL" id="RXS98054.1"/>
    </source>
</evidence>
<dbReference type="GO" id="GO:0004386">
    <property type="term" value="F:helicase activity"/>
    <property type="evidence" value="ECO:0007669"/>
    <property type="project" value="UniProtKB-KW"/>
</dbReference>
<dbReference type="InterPro" id="IPR010225">
    <property type="entry name" value="HrpB"/>
</dbReference>